<feature type="region of interest" description="Disordered" evidence="1">
    <location>
        <begin position="209"/>
        <end position="247"/>
    </location>
</feature>
<feature type="transmembrane region" description="Helical" evidence="2">
    <location>
        <begin position="38"/>
        <end position="56"/>
    </location>
</feature>
<dbReference type="Proteomes" id="UP001328107">
    <property type="component" value="Unassembled WGS sequence"/>
</dbReference>
<feature type="non-terminal residue" evidence="3">
    <location>
        <position position="1"/>
    </location>
</feature>
<dbReference type="EMBL" id="BTRK01000003">
    <property type="protein sequence ID" value="GMR41911.1"/>
    <property type="molecule type" value="Genomic_DNA"/>
</dbReference>
<evidence type="ECO:0000256" key="2">
    <source>
        <dbReference type="SAM" id="Phobius"/>
    </source>
</evidence>
<feature type="compositionally biased region" description="Low complexity" evidence="1">
    <location>
        <begin position="211"/>
        <end position="223"/>
    </location>
</feature>
<sequence length="247" mass="27724">AILSEMANQYGIIGRSAGSGALNGSVTSFCCKKISSKFLVDSLFFIHIVLTGFVLAKDIAINEVSWWDASRLIYMLVLIFGLAAIRSRMILPLVVCCCIMSIWFVFFAIHVFFTMIFIVSSFFDREYAIKMAKIVLYWTRVDCVGEVISSMDYPLLITMSIVCYSVFFWLAYLHDKVADAIVDILEDCGREKFVPMTRGEFIQWINGNKASSTSTTPEVSPPKSRTPSSTGNNGDKFVTVPLYPRLD</sequence>
<keyword evidence="2" id="KW-0472">Membrane</keyword>
<protein>
    <submittedName>
        <fullName evidence="3">Uncharacterized protein</fullName>
    </submittedName>
</protein>
<name>A0AAN4ZJE2_9BILA</name>
<keyword evidence="2" id="KW-1133">Transmembrane helix</keyword>
<accession>A0AAN4ZJE2</accession>
<feature type="transmembrane region" description="Helical" evidence="2">
    <location>
        <begin position="90"/>
        <end position="123"/>
    </location>
</feature>
<organism evidence="3 4">
    <name type="scientific">Pristionchus mayeri</name>
    <dbReference type="NCBI Taxonomy" id="1317129"/>
    <lineage>
        <taxon>Eukaryota</taxon>
        <taxon>Metazoa</taxon>
        <taxon>Ecdysozoa</taxon>
        <taxon>Nematoda</taxon>
        <taxon>Chromadorea</taxon>
        <taxon>Rhabditida</taxon>
        <taxon>Rhabditina</taxon>
        <taxon>Diplogasteromorpha</taxon>
        <taxon>Diplogasteroidea</taxon>
        <taxon>Neodiplogasteridae</taxon>
        <taxon>Pristionchus</taxon>
    </lineage>
</organism>
<evidence type="ECO:0000313" key="4">
    <source>
        <dbReference type="Proteomes" id="UP001328107"/>
    </source>
</evidence>
<feature type="transmembrane region" description="Helical" evidence="2">
    <location>
        <begin position="153"/>
        <end position="173"/>
    </location>
</feature>
<gene>
    <name evidence="3" type="ORF">PMAYCL1PPCAC_12106</name>
</gene>
<evidence type="ECO:0000256" key="1">
    <source>
        <dbReference type="SAM" id="MobiDB-lite"/>
    </source>
</evidence>
<keyword evidence="4" id="KW-1185">Reference proteome</keyword>
<dbReference type="AlphaFoldDB" id="A0AAN4ZJE2"/>
<proteinExistence type="predicted"/>
<feature type="transmembrane region" description="Helical" evidence="2">
    <location>
        <begin position="68"/>
        <end position="85"/>
    </location>
</feature>
<evidence type="ECO:0000313" key="3">
    <source>
        <dbReference type="EMBL" id="GMR41911.1"/>
    </source>
</evidence>
<reference evidence="4" key="1">
    <citation type="submission" date="2022-10" db="EMBL/GenBank/DDBJ databases">
        <title>Genome assembly of Pristionchus species.</title>
        <authorList>
            <person name="Yoshida K."/>
            <person name="Sommer R.J."/>
        </authorList>
    </citation>
    <scope>NUCLEOTIDE SEQUENCE [LARGE SCALE GENOMIC DNA]</scope>
    <source>
        <strain evidence="4">RS5460</strain>
    </source>
</reference>
<keyword evidence="2" id="KW-0812">Transmembrane</keyword>
<comment type="caution">
    <text evidence="3">The sequence shown here is derived from an EMBL/GenBank/DDBJ whole genome shotgun (WGS) entry which is preliminary data.</text>
</comment>